<reference evidence="9 10" key="1">
    <citation type="submission" date="2020-08" db="EMBL/GenBank/DDBJ databases">
        <title>Genomic Encyclopedia of Type Strains, Phase IV (KMG-IV): sequencing the most valuable type-strain genomes for metagenomic binning, comparative biology and taxonomic classification.</title>
        <authorList>
            <person name="Goeker M."/>
        </authorList>
    </citation>
    <scope>NUCLEOTIDE SEQUENCE [LARGE SCALE GENOMIC DNA]</scope>
    <source>
        <strain evidence="9 10">DSM 11590</strain>
    </source>
</reference>
<evidence type="ECO:0000256" key="2">
    <source>
        <dbReference type="ARBA" id="ARBA00022679"/>
    </source>
</evidence>
<protein>
    <submittedName>
        <fullName evidence="9">Uncharacterized protein YgbK (DUF1537 family)</fullName>
    </submittedName>
</protein>
<gene>
    <name evidence="9" type="ORF">FHS48_003095</name>
</gene>
<keyword evidence="10" id="KW-1185">Reference proteome</keyword>
<keyword evidence="5" id="KW-0067">ATP-binding</keyword>
<dbReference type="GO" id="GO:0005524">
    <property type="term" value="F:ATP binding"/>
    <property type="evidence" value="ECO:0007669"/>
    <property type="project" value="UniProtKB-KW"/>
</dbReference>
<evidence type="ECO:0000256" key="1">
    <source>
        <dbReference type="ARBA" id="ARBA00005715"/>
    </source>
</evidence>
<dbReference type="Gene3D" id="3.40.50.10840">
    <property type="entry name" value="Putative sugar-binding, N-terminal domain"/>
    <property type="match status" value="1"/>
</dbReference>
<evidence type="ECO:0000256" key="4">
    <source>
        <dbReference type="ARBA" id="ARBA00022777"/>
    </source>
</evidence>
<evidence type="ECO:0000313" key="10">
    <source>
        <dbReference type="Proteomes" id="UP000544872"/>
    </source>
</evidence>
<dbReference type="GO" id="GO:0016301">
    <property type="term" value="F:kinase activity"/>
    <property type="evidence" value="ECO:0007669"/>
    <property type="project" value="UniProtKB-KW"/>
</dbReference>
<keyword evidence="4" id="KW-0418">Kinase</keyword>
<keyword evidence="6" id="KW-0119">Carbohydrate metabolism</keyword>
<dbReference type="EMBL" id="JACIIX010000012">
    <property type="protein sequence ID" value="MBB6211654.1"/>
    <property type="molecule type" value="Genomic_DNA"/>
</dbReference>
<comment type="similarity">
    <text evidence="1">Belongs to the four-carbon acid sugar kinase family.</text>
</comment>
<feature type="domain" description="Four-carbon acid sugar kinase N-terminal" evidence="7">
    <location>
        <begin position="6"/>
        <end position="227"/>
    </location>
</feature>
<dbReference type="RefSeq" id="WP_184264615.1">
    <property type="nucleotide sequence ID" value="NZ_JACIIX010000012.1"/>
</dbReference>
<comment type="caution">
    <text evidence="9">The sequence shown here is derived from an EMBL/GenBank/DDBJ whole genome shotgun (WGS) entry which is preliminary data.</text>
</comment>
<feature type="domain" description="Four-carbon acid sugar kinase nucleotide binding" evidence="8">
    <location>
        <begin position="250"/>
        <end position="399"/>
    </location>
</feature>
<evidence type="ECO:0000256" key="3">
    <source>
        <dbReference type="ARBA" id="ARBA00022741"/>
    </source>
</evidence>
<organism evidence="9 10">
    <name type="scientific">Novispirillum itersonii</name>
    <name type="common">Aquaspirillum itersonii</name>
    <dbReference type="NCBI Taxonomy" id="189"/>
    <lineage>
        <taxon>Bacteria</taxon>
        <taxon>Pseudomonadati</taxon>
        <taxon>Pseudomonadota</taxon>
        <taxon>Alphaproteobacteria</taxon>
        <taxon>Rhodospirillales</taxon>
        <taxon>Novispirillaceae</taxon>
        <taxon>Novispirillum</taxon>
    </lineage>
</organism>
<evidence type="ECO:0000259" key="7">
    <source>
        <dbReference type="Pfam" id="PF07005"/>
    </source>
</evidence>
<keyword evidence="3" id="KW-0547">Nucleotide-binding</keyword>
<name>A0A7X0DNR8_NOVIT</name>
<evidence type="ECO:0000313" key="9">
    <source>
        <dbReference type="EMBL" id="MBB6211654.1"/>
    </source>
</evidence>
<dbReference type="SUPFAM" id="SSF142764">
    <property type="entry name" value="YgbK-like"/>
    <property type="match status" value="1"/>
</dbReference>
<dbReference type="Proteomes" id="UP000544872">
    <property type="component" value="Unassembled WGS sequence"/>
</dbReference>
<dbReference type="InterPro" id="IPR042213">
    <property type="entry name" value="NBD_C_sf"/>
</dbReference>
<dbReference type="Pfam" id="PF07005">
    <property type="entry name" value="SBD_N"/>
    <property type="match status" value="1"/>
</dbReference>
<sequence length="415" mass="41845">MATRWLVLADDLTGAADCAIAFAQRGAGAVVSWGQDGGGTGPVVSYDADSRGLTAPAAADRHRQALLRLLGPDRILLKKIDSTLRGQPAAETAATLEVLTQVRGRAFGILAPAFPATGRTTTNGHVMVNGRPLEEAEVWRRDHSYASAGLVAVMAEAGVAAAVVPLAVIRGSGALLRDTLMDLASGPASVAVCDAETEDDLRRIARASLPASPGTFFIGSAGLAHALAAEAGDPAQADPVPPLASANGTLMVVGSLAAASRAGVRRLIAAGAMHFVPVEPDALLAGPDGDAALCQQVQSQLAAGQDVLVELQMHGEPDLSLGPQLARRLAEALTPALPSVGALAATGGETASALLAAFGVRGIRLLEELEPGVALGLTLGGVSLPLVTKAGAFGDEDCLGRIAARLRAVRLGGGA</sequence>
<dbReference type="InterPro" id="IPR037051">
    <property type="entry name" value="4-carb_acid_sugar_kinase_N_sf"/>
</dbReference>
<dbReference type="InterPro" id="IPR031475">
    <property type="entry name" value="NBD_C"/>
</dbReference>
<accession>A0A7X0DNR8</accession>
<keyword evidence="2" id="KW-0808">Transferase</keyword>
<dbReference type="AlphaFoldDB" id="A0A7X0DNR8"/>
<evidence type="ECO:0000259" key="8">
    <source>
        <dbReference type="Pfam" id="PF17042"/>
    </source>
</evidence>
<dbReference type="Gene3D" id="3.40.980.20">
    <property type="entry name" value="Four-carbon acid sugar kinase, nucleotide binding domain"/>
    <property type="match status" value="1"/>
</dbReference>
<dbReference type="InterPro" id="IPR010737">
    <property type="entry name" value="4-carb_acid_sugar_kinase_N"/>
</dbReference>
<evidence type="ECO:0000256" key="5">
    <source>
        <dbReference type="ARBA" id="ARBA00022840"/>
    </source>
</evidence>
<dbReference type="Pfam" id="PF17042">
    <property type="entry name" value="NBD_C"/>
    <property type="match status" value="1"/>
</dbReference>
<proteinExistence type="inferred from homology"/>
<evidence type="ECO:0000256" key="6">
    <source>
        <dbReference type="ARBA" id="ARBA00023277"/>
    </source>
</evidence>